<dbReference type="Proteomes" id="UP001367508">
    <property type="component" value="Unassembled WGS sequence"/>
</dbReference>
<organism evidence="1 2">
    <name type="scientific">Canavalia gladiata</name>
    <name type="common">Sword bean</name>
    <name type="synonym">Dolichos gladiatus</name>
    <dbReference type="NCBI Taxonomy" id="3824"/>
    <lineage>
        <taxon>Eukaryota</taxon>
        <taxon>Viridiplantae</taxon>
        <taxon>Streptophyta</taxon>
        <taxon>Embryophyta</taxon>
        <taxon>Tracheophyta</taxon>
        <taxon>Spermatophyta</taxon>
        <taxon>Magnoliopsida</taxon>
        <taxon>eudicotyledons</taxon>
        <taxon>Gunneridae</taxon>
        <taxon>Pentapetalae</taxon>
        <taxon>rosids</taxon>
        <taxon>fabids</taxon>
        <taxon>Fabales</taxon>
        <taxon>Fabaceae</taxon>
        <taxon>Papilionoideae</taxon>
        <taxon>50 kb inversion clade</taxon>
        <taxon>NPAAA clade</taxon>
        <taxon>indigoferoid/millettioid clade</taxon>
        <taxon>Phaseoleae</taxon>
        <taxon>Canavalia</taxon>
    </lineage>
</organism>
<accession>A0AAN9LRW9</accession>
<dbReference type="AlphaFoldDB" id="A0AAN9LRW9"/>
<evidence type="ECO:0000313" key="2">
    <source>
        <dbReference type="Proteomes" id="UP001367508"/>
    </source>
</evidence>
<comment type="caution">
    <text evidence="1">The sequence shown here is derived from an EMBL/GenBank/DDBJ whole genome shotgun (WGS) entry which is preliminary data.</text>
</comment>
<gene>
    <name evidence="1" type="ORF">VNO77_21670</name>
</gene>
<keyword evidence="2" id="KW-1185">Reference proteome</keyword>
<name>A0AAN9LRW9_CANGL</name>
<protein>
    <submittedName>
        <fullName evidence="1">Uncharacterized protein</fullName>
    </submittedName>
</protein>
<proteinExistence type="predicted"/>
<sequence length="69" mass="7682">MFVSCFVGHPLHSFSTFSGVQRQKLLPDALPSDHEATICHSQNMTSSVLYKKNTGHDKFARKTASNTSR</sequence>
<evidence type="ECO:0000313" key="1">
    <source>
        <dbReference type="EMBL" id="KAK7340951.1"/>
    </source>
</evidence>
<reference evidence="1 2" key="1">
    <citation type="submission" date="2024-01" db="EMBL/GenBank/DDBJ databases">
        <title>The genomes of 5 underutilized Papilionoideae crops provide insights into root nodulation and disease resistanc.</title>
        <authorList>
            <person name="Jiang F."/>
        </authorList>
    </citation>
    <scope>NUCLEOTIDE SEQUENCE [LARGE SCALE GENOMIC DNA]</scope>
    <source>
        <strain evidence="1">LVBAO_FW01</strain>
        <tissue evidence="1">Leaves</tissue>
    </source>
</reference>
<dbReference type="EMBL" id="JAYMYQ010000004">
    <property type="protein sequence ID" value="KAK7340951.1"/>
    <property type="molecule type" value="Genomic_DNA"/>
</dbReference>